<dbReference type="SMART" id="SM00422">
    <property type="entry name" value="HTH_MERR"/>
    <property type="match status" value="1"/>
</dbReference>
<dbReference type="CDD" id="cd01107">
    <property type="entry name" value="HTH_BmrR"/>
    <property type="match status" value="1"/>
</dbReference>
<dbReference type="RefSeq" id="WP_042206861.1">
    <property type="nucleotide sequence ID" value="NZ_CP009288.1"/>
</dbReference>
<dbReference type="InterPro" id="IPR011256">
    <property type="entry name" value="Reg_factor_effector_dom_sf"/>
</dbReference>
<dbReference type="Proteomes" id="UP000029409">
    <property type="component" value="Chromosome"/>
</dbReference>
<dbReference type="STRING" id="44251.PDUR_14870"/>
<dbReference type="PROSITE" id="PS50937">
    <property type="entry name" value="HTH_MERR_2"/>
    <property type="match status" value="1"/>
</dbReference>
<reference evidence="4 5" key="1">
    <citation type="submission" date="2014-08" db="EMBL/GenBank/DDBJ databases">
        <title>Comparative genomics of the Paenibacillus odorifer group.</title>
        <authorList>
            <person name="den Bakker H.C."/>
            <person name="Tsai Y.-C."/>
            <person name="Martin N."/>
            <person name="Korlach J."/>
            <person name="Wiedmann M."/>
        </authorList>
    </citation>
    <scope>NUCLEOTIDE SEQUENCE [LARGE SCALE GENOMIC DNA]</scope>
    <source>
        <strain evidence="4 5">DSM 1735</strain>
    </source>
</reference>
<dbReference type="GO" id="GO:0003700">
    <property type="term" value="F:DNA-binding transcription factor activity"/>
    <property type="evidence" value="ECO:0007669"/>
    <property type="project" value="InterPro"/>
</dbReference>
<dbReference type="InterPro" id="IPR029442">
    <property type="entry name" value="GyrI-like"/>
</dbReference>
<dbReference type="PANTHER" id="PTHR30204:SF97">
    <property type="entry name" value="MERR FAMILY REGULATORY PROTEIN"/>
    <property type="match status" value="1"/>
</dbReference>
<evidence type="ECO:0000313" key="5">
    <source>
        <dbReference type="Proteomes" id="UP000029409"/>
    </source>
</evidence>
<keyword evidence="2" id="KW-0175">Coiled coil</keyword>
<dbReference type="InterPro" id="IPR047057">
    <property type="entry name" value="MerR_fam"/>
</dbReference>
<accession>A0A089HRR3</accession>
<dbReference type="SUPFAM" id="SSF46955">
    <property type="entry name" value="Putative DNA-binding domain"/>
    <property type="match status" value="1"/>
</dbReference>
<protein>
    <submittedName>
        <fullName evidence="4">Transcriptional regulator</fullName>
    </submittedName>
</protein>
<evidence type="ECO:0000313" key="4">
    <source>
        <dbReference type="EMBL" id="AIQ13053.1"/>
    </source>
</evidence>
<feature type="coiled-coil region" evidence="2">
    <location>
        <begin position="79"/>
        <end position="113"/>
    </location>
</feature>
<dbReference type="InterPro" id="IPR009061">
    <property type="entry name" value="DNA-bd_dom_put_sf"/>
</dbReference>
<dbReference type="GO" id="GO:0003677">
    <property type="term" value="F:DNA binding"/>
    <property type="evidence" value="ECO:0007669"/>
    <property type="project" value="UniProtKB-KW"/>
</dbReference>
<dbReference type="InterPro" id="IPR010499">
    <property type="entry name" value="AraC_E-bd"/>
</dbReference>
<evidence type="ECO:0000256" key="2">
    <source>
        <dbReference type="SAM" id="Coils"/>
    </source>
</evidence>
<dbReference type="KEGG" id="pdu:PDUR_14870"/>
<dbReference type="OrthoDB" id="9773308at2"/>
<dbReference type="Pfam" id="PF13411">
    <property type="entry name" value="MerR_1"/>
    <property type="match status" value="1"/>
</dbReference>
<evidence type="ECO:0000259" key="3">
    <source>
        <dbReference type="PROSITE" id="PS50937"/>
    </source>
</evidence>
<name>A0A089HRR3_PAEDU</name>
<proteinExistence type="predicted"/>
<dbReference type="AlphaFoldDB" id="A0A089HRR3"/>
<dbReference type="SUPFAM" id="SSF55136">
    <property type="entry name" value="Probable bacterial effector-binding domain"/>
    <property type="match status" value="1"/>
</dbReference>
<keyword evidence="5" id="KW-1185">Reference proteome</keyword>
<dbReference type="Gene3D" id="3.20.80.10">
    <property type="entry name" value="Regulatory factor, effector binding domain"/>
    <property type="match status" value="1"/>
</dbReference>
<keyword evidence="1" id="KW-0238">DNA-binding</keyword>
<dbReference type="PROSITE" id="PS00552">
    <property type="entry name" value="HTH_MERR_1"/>
    <property type="match status" value="1"/>
</dbReference>
<dbReference type="eggNOG" id="COG0789">
    <property type="taxonomic scope" value="Bacteria"/>
</dbReference>
<evidence type="ECO:0000256" key="1">
    <source>
        <dbReference type="ARBA" id="ARBA00023125"/>
    </source>
</evidence>
<dbReference type="SMART" id="SM00871">
    <property type="entry name" value="AraC_E_bind"/>
    <property type="match status" value="1"/>
</dbReference>
<feature type="domain" description="HTH merR-type" evidence="3">
    <location>
        <begin position="1"/>
        <end position="71"/>
    </location>
</feature>
<gene>
    <name evidence="4" type="ORF">PDUR_14870</name>
</gene>
<dbReference type="Gene3D" id="1.10.1660.10">
    <property type="match status" value="1"/>
</dbReference>
<dbReference type="InterPro" id="IPR000551">
    <property type="entry name" value="MerR-type_HTH_dom"/>
</dbReference>
<organism evidence="4 5">
    <name type="scientific">Paenibacillus durus</name>
    <name type="common">Paenibacillus azotofixans</name>
    <dbReference type="NCBI Taxonomy" id="44251"/>
    <lineage>
        <taxon>Bacteria</taxon>
        <taxon>Bacillati</taxon>
        <taxon>Bacillota</taxon>
        <taxon>Bacilli</taxon>
        <taxon>Bacillales</taxon>
        <taxon>Paenibacillaceae</taxon>
        <taxon>Paenibacillus</taxon>
    </lineage>
</organism>
<sequence length="281" mass="31891">MLKIGDFSRLTRVSIRMLRYYDEIGLLPPAAIDQSSGYRYYSAGQIETVHHIKSLREMGFGFPEIGEWLKESGNTRRLLELLDTRKREIAEAIEQENEKLLRVGRMLEHLTKEDSTMDYTIALKSVPAYRVLSLRDIIPAYNAEGVLWEEISRFAEVSGIKMLQPCYAIYHDQGYKEHDVDVEVTLHIEGEAAETDRIRVKELEAEPQMAVLFHSGPFEEMSKAYHALGVWMSENGYGMAGPTRAIYHKGPWSEKNPADYLTEIQVPVAKGESSSFGPTAG</sequence>
<dbReference type="PANTHER" id="PTHR30204">
    <property type="entry name" value="REDOX-CYCLING DRUG-SENSING TRANSCRIPTIONAL ACTIVATOR SOXR"/>
    <property type="match status" value="1"/>
</dbReference>
<dbReference type="EMBL" id="CP009288">
    <property type="protein sequence ID" value="AIQ13053.1"/>
    <property type="molecule type" value="Genomic_DNA"/>
</dbReference>
<dbReference type="Pfam" id="PF06445">
    <property type="entry name" value="GyrI-like"/>
    <property type="match status" value="1"/>
</dbReference>